<dbReference type="PANTHER" id="PTHR11654">
    <property type="entry name" value="OLIGOPEPTIDE TRANSPORTER-RELATED"/>
    <property type="match status" value="1"/>
</dbReference>
<feature type="transmembrane region" description="Helical" evidence="6">
    <location>
        <begin position="225"/>
        <end position="244"/>
    </location>
</feature>
<feature type="transmembrane region" description="Helical" evidence="6">
    <location>
        <begin position="113"/>
        <end position="132"/>
    </location>
</feature>
<evidence type="ECO:0000256" key="3">
    <source>
        <dbReference type="ARBA" id="ARBA00022692"/>
    </source>
</evidence>
<feature type="transmembrane region" description="Helical" evidence="6">
    <location>
        <begin position="540"/>
        <end position="560"/>
    </location>
</feature>
<reference evidence="7" key="2">
    <citation type="submission" date="2023-06" db="EMBL/GenBank/DDBJ databases">
        <authorList>
            <person name="Ma L."/>
            <person name="Liu K.-W."/>
            <person name="Li Z."/>
            <person name="Hsiao Y.-Y."/>
            <person name="Qi Y."/>
            <person name="Fu T."/>
            <person name="Tang G."/>
            <person name="Zhang D."/>
            <person name="Sun W.-H."/>
            <person name="Liu D.-K."/>
            <person name="Li Y."/>
            <person name="Chen G.-Z."/>
            <person name="Liu X.-D."/>
            <person name="Liao X.-Y."/>
            <person name="Jiang Y.-T."/>
            <person name="Yu X."/>
            <person name="Hao Y."/>
            <person name="Huang J."/>
            <person name="Zhao X.-W."/>
            <person name="Ke S."/>
            <person name="Chen Y.-Y."/>
            <person name="Wu W.-L."/>
            <person name="Hsu J.-L."/>
            <person name="Lin Y.-F."/>
            <person name="Huang M.-D."/>
            <person name="Li C.-Y."/>
            <person name="Huang L."/>
            <person name="Wang Z.-W."/>
            <person name="Zhao X."/>
            <person name="Zhong W.-Y."/>
            <person name="Peng D.-H."/>
            <person name="Ahmad S."/>
            <person name="Lan S."/>
            <person name="Zhang J.-S."/>
            <person name="Tsai W.-C."/>
            <person name="Van De Peer Y."/>
            <person name="Liu Z.-J."/>
        </authorList>
    </citation>
    <scope>NUCLEOTIDE SEQUENCE</scope>
    <source>
        <strain evidence="7">CP</strain>
        <tissue evidence="7">Leaves</tissue>
    </source>
</reference>
<keyword evidence="5 6" id="KW-0472">Membrane</keyword>
<feature type="transmembrane region" description="Helical" evidence="6">
    <location>
        <begin position="418"/>
        <end position="439"/>
    </location>
</feature>
<evidence type="ECO:0000256" key="5">
    <source>
        <dbReference type="ARBA" id="ARBA00023136"/>
    </source>
</evidence>
<dbReference type="GO" id="GO:0016020">
    <property type="term" value="C:membrane"/>
    <property type="evidence" value="ECO:0007669"/>
    <property type="project" value="UniProtKB-SubCell"/>
</dbReference>
<comment type="caution">
    <text evidence="7">The sequence shown here is derived from an EMBL/GenBank/DDBJ whole genome shotgun (WGS) entry which is preliminary data.</text>
</comment>
<proteinExistence type="inferred from homology"/>
<organism evidence="7 8">
    <name type="scientific">Acorus calamus</name>
    <name type="common">Sweet flag</name>
    <dbReference type="NCBI Taxonomy" id="4465"/>
    <lineage>
        <taxon>Eukaryota</taxon>
        <taxon>Viridiplantae</taxon>
        <taxon>Streptophyta</taxon>
        <taxon>Embryophyta</taxon>
        <taxon>Tracheophyta</taxon>
        <taxon>Spermatophyta</taxon>
        <taxon>Magnoliopsida</taxon>
        <taxon>Liliopsida</taxon>
        <taxon>Acoraceae</taxon>
        <taxon>Acorus</taxon>
    </lineage>
</organism>
<evidence type="ECO:0000256" key="1">
    <source>
        <dbReference type="ARBA" id="ARBA00004141"/>
    </source>
</evidence>
<evidence type="ECO:0000256" key="4">
    <source>
        <dbReference type="ARBA" id="ARBA00022989"/>
    </source>
</evidence>
<evidence type="ECO:0000256" key="6">
    <source>
        <dbReference type="SAM" id="Phobius"/>
    </source>
</evidence>
<keyword evidence="4 6" id="KW-1133">Transmembrane helix</keyword>
<dbReference type="EMBL" id="JAUJYO010000003">
    <property type="protein sequence ID" value="KAK1321800.1"/>
    <property type="molecule type" value="Genomic_DNA"/>
</dbReference>
<keyword evidence="8" id="KW-1185">Reference proteome</keyword>
<feature type="transmembrane region" description="Helical" evidence="6">
    <location>
        <begin position="200"/>
        <end position="219"/>
    </location>
</feature>
<comment type="subcellular location">
    <subcellularLocation>
        <location evidence="1">Membrane</location>
        <topology evidence="1">Multi-pass membrane protein</topology>
    </subcellularLocation>
</comment>
<dbReference type="SUPFAM" id="SSF103473">
    <property type="entry name" value="MFS general substrate transporter"/>
    <property type="match status" value="2"/>
</dbReference>
<feature type="transmembrane region" description="Helical" evidence="6">
    <location>
        <begin position="86"/>
        <end position="106"/>
    </location>
</feature>
<evidence type="ECO:0000313" key="8">
    <source>
        <dbReference type="Proteomes" id="UP001180020"/>
    </source>
</evidence>
<dbReference type="Pfam" id="PF00854">
    <property type="entry name" value="PTR2"/>
    <property type="match status" value="1"/>
</dbReference>
<dbReference type="PROSITE" id="PS01022">
    <property type="entry name" value="PTR2_1"/>
    <property type="match status" value="1"/>
</dbReference>
<feature type="transmembrane region" description="Helical" evidence="6">
    <location>
        <begin position="495"/>
        <end position="520"/>
    </location>
</feature>
<evidence type="ECO:0000256" key="2">
    <source>
        <dbReference type="ARBA" id="ARBA00005982"/>
    </source>
</evidence>
<dbReference type="InterPro" id="IPR036259">
    <property type="entry name" value="MFS_trans_sf"/>
</dbReference>
<dbReference type="Proteomes" id="UP001180020">
    <property type="component" value="Unassembled WGS sequence"/>
</dbReference>
<protein>
    <submittedName>
        <fullName evidence="7">Peptide/nitrate transporter</fullName>
    </submittedName>
</protein>
<reference evidence="7" key="1">
    <citation type="journal article" date="2023" name="Nat. Commun.">
        <title>Diploid and tetraploid genomes of Acorus and the evolution of monocots.</title>
        <authorList>
            <person name="Ma L."/>
            <person name="Liu K.W."/>
            <person name="Li Z."/>
            <person name="Hsiao Y.Y."/>
            <person name="Qi Y."/>
            <person name="Fu T."/>
            <person name="Tang G.D."/>
            <person name="Zhang D."/>
            <person name="Sun W.H."/>
            <person name="Liu D.K."/>
            <person name="Li Y."/>
            <person name="Chen G.Z."/>
            <person name="Liu X.D."/>
            <person name="Liao X.Y."/>
            <person name="Jiang Y.T."/>
            <person name="Yu X."/>
            <person name="Hao Y."/>
            <person name="Huang J."/>
            <person name="Zhao X.W."/>
            <person name="Ke S."/>
            <person name="Chen Y.Y."/>
            <person name="Wu W.L."/>
            <person name="Hsu J.L."/>
            <person name="Lin Y.F."/>
            <person name="Huang M.D."/>
            <person name="Li C.Y."/>
            <person name="Huang L."/>
            <person name="Wang Z.W."/>
            <person name="Zhao X."/>
            <person name="Zhong W.Y."/>
            <person name="Peng D.H."/>
            <person name="Ahmad S."/>
            <person name="Lan S."/>
            <person name="Zhang J.S."/>
            <person name="Tsai W.C."/>
            <person name="Van de Peer Y."/>
            <person name="Liu Z.J."/>
        </authorList>
    </citation>
    <scope>NUCLEOTIDE SEQUENCE</scope>
    <source>
        <strain evidence="7">CP</strain>
    </source>
</reference>
<sequence>MEKEPNEQSRGVTEGDEVTWVHDSSFDYKGKVPLRASTGVWKASLFVIVMEFGERLAYFGLSTNLIIYLTKVLHQEVETAAKNVNYWSGVSMMMTLIGGFLADAYLGRFPTVVVSAILYLMGIGILIMSQYVPNLKACGGAGDQKCEKPTGHHVFTFFAGMYLLSVATGGYKPALESFGADQFDDDHPVERKKKMSYFNWWNLAICLGVFTGVTAFVYIQDNVGWGVADVATALIMSLTLALFISGRRFYRYRAPQGNTLNPMAQVLVAAFRKRRLRAPTDASELYEAESPPKRLLCHTNKLTFLDKAAIIDKAHDIDNPNPWRLSPVTRVEETKLVLSTMPIWLSTLVFGVCVAQISTFFIKQGSLMDRRLARGFEIPPASVYALSALSMSASVAAYDRLLVPYLRRRLGSERGLTILQRIGVGIAISAVAMACAAVVEKRRLDAVARAADARISVFWLAPQFLIMGVGDAFSIVGLQEYFYHEMPDSMRSLGIALYLSLFGVSSFISSGLITAVGSVTRAGGRRGWFGEDLNQSRIDRFYWLLTAMSVANLCVFVYFARRYTYKRVQRRVGGVSGVVAAEDSAATCDGSVKCQGEGMA</sequence>
<comment type="similarity">
    <text evidence="2">Belongs to the major facilitator superfamily. Proton-dependent oligopeptide transporter (POT/PTR) (TC 2.A.17) family.</text>
</comment>
<dbReference type="Gene3D" id="1.20.1250.20">
    <property type="entry name" value="MFS general substrate transporter like domains"/>
    <property type="match status" value="1"/>
</dbReference>
<dbReference type="GO" id="GO:0022857">
    <property type="term" value="F:transmembrane transporter activity"/>
    <property type="evidence" value="ECO:0007669"/>
    <property type="project" value="InterPro"/>
</dbReference>
<feature type="transmembrane region" description="Helical" evidence="6">
    <location>
        <begin position="382"/>
        <end position="406"/>
    </location>
</feature>
<dbReference type="InterPro" id="IPR018456">
    <property type="entry name" value="PTR2_symporter_CS"/>
</dbReference>
<gene>
    <name evidence="7" type="ORF">QJS10_CPA03g01758</name>
</gene>
<feature type="transmembrane region" description="Helical" evidence="6">
    <location>
        <begin position="343"/>
        <end position="362"/>
    </location>
</feature>
<dbReference type="AlphaFoldDB" id="A0AAV9F758"/>
<name>A0AAV9F758_ACOCL</name>
<dbReference type="GO" id="GO:0006857">
    <property type="term" value="P:oligopeptide transport"/>
    <property type="evidence" value="ECO:0007669"/>
    <property type="project" value="InterPro"/>
</dbReference>
<evidence type="ECO:0000313" key="7">
    <source>
        <dbReference type="EMBL" id="KAK1321800.1"/>
    </source>
</evidence>
<accession>A0AAV9F758</accession>
<feature type="transmembrane region" description="Helical" evidence="6">
    <location>
        <begin position="459"/>
        <end position="483"/>
    </location>
</feature>
<dbReference type="InterPro" id="IPR000109">
    <property type="entry name" value="POT_fam"/>
</dbReference>
<keyword evidence="3 6" id="KW-0812">Transmembrane</keyword>